<sequence>MAKRKQKYQENEERRYPDSPDGLIVAASKNQAFAERLVGVIRIAMAKSGVKHGRR</sequence>
<protein>
    <submittedName>
        <fullName evidence="2">Uncharacterized protein</fullName>
    </submittedName>
</protein>
<evidence type="ECO:0000313" key="3">
    <source>
        <dbReference type="Proteomes" id="UP000586346"/>
    </source>
</evidence>
<evidence type="ECO:0000313" key="2">
    <source>
        <dbReference type="EMBL" id="MBC2649909.1"/>
    </source>
</evidence>
<dbReference type="Proteomes" id="UP000586346">
    <property type="component" value="Unassembled WGS sequence"/>
</dbReference>
<evidence type="ECO:0000256" key="1">
    <source>
        <dbReference type="SAM" id="MobiDB-lite"/>
    </source>
</evidence>
<feature type="compositionally biased region" description="Basic and acidic residues" evidence="1">
    <location>
        <begin position="7"/>
        <end position="18"/>
    </location>
</feature>
<name>A0ABR6U236_CITBR</name>
<gene>
    <name evidence="2" type="ORF">H6P72_25290</name>
</gene>
<organism evidence="2 3">
    <name type="scientific">Citrobacter braakii</name>
    <dbReference type="NCBI Taxonomy" id="57706"/>
    <lineage>
        <taxon>Bacteria</taxon>
        <taxon>Pseudomonadati</taxon>
        <taxon>Pseudomonadota</taxon>
        <taxon>Gammaproteobacteria</taxon>
        <taxon>Enterobacterales</taxon>
        <taxon>Enterobacteriaceae</taxon>
        <taxon>Citrobacter</taxon>
        <taxon>Citrobacter freundii complex</taxon>
    </lineage>
</organism>
<feature type="region of interest" description="Disordered" evidence="1">
    <location>
        <begin position="1"/>
        <end position="22"/>
    </location>
</feature>
<keyword evidence="3" id="KW-1185">Reference proteome</keyword>
<dbReference type="EMBL" id="JACLAH010000020">
    <property type="protein sequence ID" value="MBC2649909.1"/>
    <property type="molecule type" value="Genomic_DNA"/>
</dbReference>
<proteinExistence type="predicted"/>
<accession>A0ABR6U236</accession>
<reference evidence="2 3" key="1">
    <citation type="submission" date="2020-08" db="EMBL/GenBank/DDBJ databases">
        <title>Emergence and comparative genomics analysis of Citrobacter in Fennec fox imported from North Africa to China.</title>
        <authorList>
            <person name="Zheng B."/>
        </authorList>
    </citation>
    <scope>NUCLEOTIDE SEQUENCE [LARGE SCALE GENOMIC DNA]</scope>
    <source>
        <strain evidence="2 3">FF371</strain>
    </source>
</reference>
<dbReference type="RefSeq" id="WP_179957925.1">
    <property type="nucleotide sequence ID" value="NZ_CBDITX010000012.1"/>
</dbReference>
<comment type="caution">
    <text evidence="2">The sequence shown here is derived from an EMBL/GenBank/DDBJ whole genome shotgun (WGS) entry which is preliminary data.</text>
</comment>